<evidence type="ECO:0000313" key="2">
    <source>
        <dbReference type="EMBL" id="AKF06565.1"/>
    </source>
</evidence>
<keyword evidence="1" id="KW-0732">Signal</keyword>
<proteinExistence type="predicted"/>
<dbReference type="Proteomes" id="UP000034883">
    <property type="component" value="Chromosome"/>
</dbReference>
<evidence type="ECO:0000256" key="1">
    <source>
        <dbReference type="SAM" id="SignalP"/>
    </source>
</evidence>
<dbReference type="KEGG" id="samy:DB32_003714"/>
<evidence type="ECO:0000313" key="3">
    <source>
        <dbReference type="Proteomes" id="UP000034883"/>
    </source>
</evidence>
<feature type="signal peptide" evidence="1">
    <location>
        <begin position="1"/>
        <end position="25"/>
    </location>
</feature>
<keyword evidence="3" id="KW-1185">Reference proteome</keyword>
<organism evidence="2 3">
    <name type="scientific">Sandaracinus amylolyticus</name>
    <dbReference type="NCBI Taxonomy" id="927083"/>
    <lineage>
        <taxon>Bacteria</taxon>
        <taxon>Pseudomonadati</taxon>
        <taxon>Myxococcota</taxon>
        <taxon>Polyangia</taxon>
        <taxon>Polyangiales</taxon>
        <taxon>Sandaracinaceae</taxon>
        <taxon>Sandaracinus</taxon>
    </lineage>
</organism>
<accession>A0A0F6W3R7</accession>
<dbReference type="EMBL" id="CP011125">
    <property type="protein sequence ID" value="AKF06565.1"/>
    <property type="molecule type" value="Genomic_DNA"/>
</dbReference>
<name>A0A0F6W3R7_9BACT</name>
<dbReference type="PROSITE" id="PS51257">
    <property type="entry name" value="PROKAR_LIPOPROTEIN"/>
    <property type="match status" value="1"/>
</dbReference>
<dbReference type="AlphaFoldDB" id="A0A0F6W3R7"/>
<feature type="chain" id="PRO_5002511712" evidence="1">
    <location>
        <begin position="26"/>
        <end position="291"/>
    </location>
</feature>
<reference evidence="2 3" key="1">
    <citation type="submission" date="2015-03" db="EMBL/GenBank/DDBJ databases">
        <title>Genome assembly of Sandaracinus amylolyticus DSM 53668.</title>
        <authorList>
            <person name="Sharma G."/>
            <person name="Subramanian S."/>
        </authorList>
    </citation>
    <scope>NUCLEOTIDE SEQUENCE [LARGE SCALE GENOMIC DNA]</scope>
    <source>
        <strain evidence="2 3">DSM 53668</strain>
    </source>
</reference>
<sequence length="291" mass="32119">MYRPRRMHRLTSPLALLVCVLALVACEEGAQHAQQEIIQTHARRVQEIVRDDLQRGVRGVEQAGTKLARGFLVEDPERRQREMRTALHLLRQPPRGIQELMISPISFVAAVDANGIVVARDAEPDPMAGFDAGEAFPMVRRALQEGWSGYELEEFPALIPDQPPSQTVLYVAPARTRDGRIVGAVLAGTPLWRTAQRVGRQLQADQASEISEGLILWVYLYRGDQLHHHGTPADLDTIVPDAAARNAGFARSPGGFTGEVAQFGRWYAYGVVPLPRIADDVGAVIFRSDPP</sequence>
<gene>
    <name evidence="2" type="ORF">DB32_003714</name>
</gene>
<protein>
    <submittedName>
        <fullName evidence="2">Uncharacterized protein</fullName>
    </submittedName>
</protein>